<sequence>MLAMSIQKRKPASTEPIYLNHFYMVLDSATFKAIASDEFLQKQFAVPEQRTTVRKDITYMALYFYGANTYIEFMEASQAKQIGLGAPFGIALGVDEAGGLQALEKQIPTEIDLNPEPRTRLFDDKQLGWFFIARPKNLPYINLWLMEWHPEYLTAIKSKVSPQETTVSRKQFIESYSGVLGKNPQKAYLQDVIGLTISLDKTRAARLVDVVQLLGYRTSTKSNTTLLQGPDFTMTVVAEADSTKARGIQQINMRTRATPTKTVHHFGTSTLRFERNNLATWSF</sequence>
<dbReference type="EMBL" id="BAABHD010000030">
    <property type="protein sequence ID" value="GAA4458749.1"/>
    <property type="molecule type" value="Genomic_DNA"/>
</dbReference>
<protein>
    <submittedName>
        <fullName evidence="1">Uncharacterized protein</fullName>
    </submittedName>
</protein>
<evidence type="ECO:0000313" key="1">
    <source>
        <dbReference type="EMBL" id="GAA4458749.1"/>
    </source>
</evidence>
<dbReference type="InterPro" id="IPR043869">
    <property type="entry name" value="DUF5829"/>
</dbReference>
<evidence type="ECO:0000313" key="2">
    <source>
        <dbReference type="Proteomes" id="UP001501175"/>
    </source>
</evidence>
<keyword evidence="2" id="KW-1185">Reference proteome</keyword>
<proteinExistence type="predicted"/>
<dbReference type="Proteomes" id="UP001501175">
    <property type="component" value="Unassembled WGS sequence"/>
</dbReference>
<comment type="caution">
    <text evidence="1">The sequence shown here is derived from an EMBL/GenBank/DDBJ whole genome shotgun (WGS) entry which is preliminary data.</text>
</comment>
<accession>A0ABP8N3T5</accession>
<gene>
    <name evidence="1" type="ORF">GCM10023189_31480</name>
</gene>
<reference evidence="2" key="1">
    <citation type="journal article" date="2019" name="Int. J. Syst. Evol. Microbiol.">
        <title>The Global Catalogue of Microorganisms (GCM) 10K type strain sequencing project: providing services to taxonomists for standard genome sequencing and annotation.</title>
        <authorList>
            <consortium name="The Broad Institute Genomics Platform"/>
            <consortium name="The Broad Institute Genome Sequencing Center for Infectious Disease"/>
            <person name="Wu L."/>
            <person name="Ma J."/>
        </authorList>
    </citation>
    <scope>NUCLEOTIDE SEQUENCE [LARGE SCALE GENOMIC DNA]</scope>
    <source>
        <strain evidence="2">JCM 17927</strain>
    </source>
</reference>
<organism evidence="1 2">
    <name type="scientific">Nibrella saemangeumensis</name>
    <dbReference type="NCBI Taxonomy" id="1084526"/>
    <lineage>
        <taxon>Bacteria</taxon>
        <taxon>Pseudomonadati</taxon>
        <taxon>Bacteroidota</taxon>
        <taxon>Cytophagia</taxon>
        <taxon>Cytophagales</taxon>
        <taxon>Spirosomataceae</taxon>
        <taxon>Nibrella</taxon>
    </lineage>
</organism>
<name>A0ABP8N3T5_9BACT</name>
<dbReference type="Pfam" id="PF19147">
    <property type="entry name" value="DUF5829"/>
    <property type="match status" value="1"/>
</dbReference>